<dbReference type="EMBL" id="JAXARY010000001">
    <property type="protein sequence ID" value="MDX8126018.1"/>
    <property type="molecule type" value="Genomic_DNA"/>
</dbReference>
<dbReference type="RefSeq" id="WP_033156042.1">
    <property type="nucleotide sequence ID" value="NZ_JAXARY010000001.1"/>
</dbReference>
<evidence type="ECO:0000313" key="2">
    <source>
        <dbReference type="EMBL" id="MDX8126018.1"/>
    </source>
</evidence>
<dbReference type="SUPFAM" id="SSF143422">
    <property type="entry name" value="Transposase IS200-like"/>
    <property type="match status" value="1"/>
</dbReference>
<dbReference type="InterPro" id="IPR002686">
    <property type="entry name" value="Transposase_17"/>
</dbReference>
<reference evidence="2 3" key="1">
    <citation type="submission" date="2023-11" db="EMBL/GenBank/DDBJ databases">
        <authorList>
            <person name="Ouyang M.-Y."/>
        </authorList>
    </citation>
    <scope>NUCLEOTIDE SEQUENCE [LARGE SCALE GENOMIC DNA]</scope>
    <source>
        <strain evidence="2 3">OY6</strain>
    </source>
</reference>
<evidence type="ECO:0000259" key="1">
    <source>
        <dbReference type="SMART" id="SM01321"/>
    </source>
</evidence>
<dbReference type="PANTHER" id="PTHR36966">
    <property type="entry name" value="REP-ASSOCIATED TYROSINE TRANSPOSASE"/>
    <property type="match status" value="1"/>
</dbReference>
<dbReference type="NCBIfam" id="NF047646">
    <property type="entry name" value="REP_Tyr_transpos"/>
    <property type="match status" value="1"/>
</dbReference>
<protein>
    <submittedName>
        <fullName evidence="2">Transposase</fullName>
    </submittedName>
</protein>
<proteinExistence type="predicted"/>
<comment type="caution">
    <text evidence="2">The sequence shown here is derived from an EMBL/GenBank/DDBJ whole genome shotgun (WGS) entry which is preliminary data.</text>
</comment>
<dbReference type="InterPro" id="IPR052715">
    <property type="entry name" value="RAYT_transposase"/>
</dbReference>
<keyword evidence="3" id="KW-1185">Reference proteome</keyword>
<dbReference type="Pfam" id="PF01797">
    <property type="entry name" value="Y1_Tnp"/>
    <property type="match status" value="1"/>
</dbReference>
<dbReference type="Gene3D" id="3.30.70.1290">
    <property type="entry name" value="Transposase IS200-like"/>
    <property type="match status" value="1"/>
</dbReference>
<sequence>MSDYQRIRIPGACYFFTVVTWRRKPVFIDDARVSLFREALRKVKASRPFQIDAMVILPDHLHCIWRLPDDDADYSGRWREIKKAFSRQIDTTTNARNERLVWQRRFWEHTIRDADDWRRHVDYIHYNPVKHGLAQRPSDWPWSSFAGAVKKGWYDADWGATPPNHISDMEHE</sequence>
<name>A0ABU4U9C0_9GAMM</name>
<dbReference type="InterPro" id="IPR036515">
    <property type="entry name" value="Transposase_17_sf"/>
</dbReference>
<feature type="domain" description="Transposase IS200-like" evidence="1">
    <location>
        <begin position="9"/>
        <end position="127"/>
    </location>
</feature>
<dbReference type="PANTHER" id="PTHR36966:SF1">
    <property type="entry name" value="REP-ASSOCIATED TYROSINE TRANSPOSASE"/>
    <property type="match status" value="1"/>
</dbReference>
<dbReference type="Proteomes" id="UP001284537">
    <property type="component" value="Unassembled WGS sequence"/>
</dbReference>
<accession>A0ABU4U9C0</accession>
<dbReference type="SMART" id="SM01321">
    <property type="entry name" value="Y1_Tnp"/>
    <property type="match status" value="1"/>
</dbReference>
<evidence type="ECO:0000313" key="3">
    <source>
        <dbReference type="Proteomes" id="UP001284537"/>
    </source>
</evidence>
<organism evidence="2 3">
    <name type="scientific">Methylomonas defluvii</name>
    <dbReference type="NCBI Taxonomy" id="3045149"/>
    <lineage>
        <taxon>Bacteria</taxon>
        <taxon>Pseudomonadati</taxon>
        <taxon>Pseudomonadota</taxon>
        <taxon>Gammaproteobacteria</taxon>
        <taxon>Methylococcales</taxon>
        <taxon>Methylococcaceae</taxon>
        <taxon>Methylomonas</taxon>
    </lineage>
</organism>
<gene>
    <name evidence="2" type="ORF">QLH52_01880</name>
</gene>